<feature type="transmembrane region" description="Helical" evidence="1">
    <location>
        <begin position="9"/>
        <end position="27"/>
    </location>
</feature>
<comment type="caution">
    <text evidence="2">The sequence shown here is derived from an EMBL/GenBank/DDBJ whole genome shotgun (WGS) entry which is preliminary data.</text>
</comment>
<keyword evidence="1" id="KW-0812">Transmembrane</keyword>
<evidence type="ECO:0000313" key="3">
    <source>
        <dbReference type="Proteomes" id="UP000034849"/>
    </source>
</evidence>
<sequence>MTDSILRHLIASAATLVTFLAYISGYFSGKVGWWWTALGLIIIYVAMFKFVDAGGHH</sequence>
<dbReference type="Proteomes" id="UP000034849">
    <property type="component" value="Unassembled WGS sequence"/>
</dbReference>
<name>A0A0G0IVN1_9BACT</name>
<protein>
    <submittedName>
        <fullName evidence="2">Uncharacterized protein</fullName>
    </submittedName>
</protein>
<feature type="transmembrane region" description="Helical" evidence="1">
    <location>
        <begin position="33"/>
        <end position="51"/>
    </location>
</feature>
<proteinExistence type="predicted"/>
<organism evidence="2 3">
    <name type="scientific">Candidatus Magasanikbacteria bacterium GW2011_GWC2_37_14</name>
    <dbReference type="NCBI Taxonomy" id="1619046"/>
    <lineage>
        <taxon>Bacteria</taxon>
        <taxon>Candidatus Magasanikiibacteriota</taxon>
    </lineage>
</organism>
<accession>A0A0G0IVN1</accession>
<dbReference type="EMBL" id="LBSX01000001">
    <property type="protein sequence ID" value="KKQ28194.1"/>
    <property type="molecule type" value="Genomic_DNA"/>
</dbReference>
<keyword evidence="1" id="KW-0472">Membrane</keyword>
<gene>
    <name evidence="2" type="ORF">US42_C0001G0045</name>
</gene>
<dbReference type="STRING" id="1619046.US42_C0001G0045"/>
<reference evidence="2 3" key="1">
    <citation type="journal article" date="2015" name="Nature">
        <title>rRNA introns, odd ribosomes, and small enigmatic genomes across a large radiation of phyla.</title>
        <authorList>
            <person name="Brown C.T."/>
            <person name="Hug L.A."/>
            <person name="Thomas B.C."/>
            <person name="Sharon I."/>
            <person name="Castelle C.J."/>
            <person name="Singh A."/>
            <person name="Wilkins M.J."/>
            <person name="Williams K.H."/>
            <person name="Banfield J.F."/>
        </authorList>
    </citation>
    <scope>NUCLEOTIDE SEQUENCE [LARGE SCALE GENOMIC DNA]</scope>
</reference>
<dbReference type="AlphaFoldDB" id="A0A0G0IVN1"/>
<keyword evidence="1" id="KW-1133">Transmembrane helix</keyword>
<evidence type="ECO:0000313" key="2">
    <source>
        <dbReference type="EMBL" id="KKQ28194.1"/>
    </source>
</evidence>
<evidence type="ECO:0000256" key="1">
    <source>
        <dbReference type="SAM" id="Phobius"/>
    </source>
</evidence>